<evidence type="ECO:0000256" key="3">
    <source>
        <dbReference type="ARBA" id="ARBA00023239"/>
    </source>
</evidence>
<evidence type="ECO:0000256" key="2">
    <source>
        <dbReference type="ARBA" id="ARBA00022723"/>
    </source>
</evidence>
<evidence type="ECO:0000256" key="1">
    <source>
        <dbReference type="ARBA" id="ARBA00005568"/>
    </source>
</evidence>
<dbReference type="InterPro" id="IPR015813">
    <property type="entry name" value="Pyrv/PenolPyrv_kinase-like_dom"/>
</dbReference>
<feature type="domain" description="HpcH/HpaI aldolase/citrate lyase" evidence="4">
    <location>
        <begin position="18"/>
        <end position="242"/>
    </location>
</feature>
<name>A0A1R3XJN0_9RHOB</name>
<proteinExistence type="inferred from homology"/>
<dbReference type="InterPro" id="IPR040442">
    <property type="entry name" value="Pyrv_kinase-like_dom_sf"/>
</dbReference>
<dbReference type="EMBL" id="FTPR01000004">
    <property type="protein sequence ID" value="SIT91779.1"/>
    <property type="molecule type" value="Genomic_DNA"/>
</dbReference>
<dbReference type="GO" id="GO:0005737">
    <property type="term" value="C:cytoplasm"/>
    <property type="evidence" value="ECO:0007669"/>
    <property type="project" value="TreeGrafter"/>
</dbReference>
<sequence length="261" mass="27560">MKMAPNPFLAAIRAGRPQIGLWISLSHNYTAEVVAGAGYDWLLVDMEHTPSDLATVLGQLQAIAAHGSTALVRPPWNDTVMVKRLLDMGAPGLLFPMVQSVQEAQAAVAACRYPPQGVRGVAGSIRANNFGRITDYYAKAGDETAVLVQVETRMAVAQALEIGQVAGVDGVFFGPADIAADMGLLGKHMSQEVWDLILPAARKLMDAGIPVGTLVTDPVFAAKLLSDGFTFVACGTDTNLLAKGADALLAQMRAATEREDT</sequence>
<evidence type="ECO:0000313" key="6">
    <source>
        <dbReference type="Proteomes" id="UP000186997"/>
    </source>
</evidence>
<keyword evidence="2" id="KW-0479">Metal-binding</keyword>
<evidence type="ECO:0000313" key="5">
    <source>
        <dbReference type="EMBL" id="SIT91779.1"/>
    </source>
</evidence>
<dbReference type="Proteomes" id="UP000186997">
    <property type="component" value="Unassembled WGS sequence"/>
</dbReference>
<dbReference type="STRING" id="287098.SAMN05421665_3476"/>
<dbReference type="InterPro" id="IPR005000">
    <property type="entry name" value="Aldolase/citrate-lyase_domain"/>
</dbReference>
<dbReference type="OrthoDB" id="9802624at2"/>
<dbReference type="Pfam" id="PF03328">
    <property type="entry name" value="HpcH_HpaI"/>
    <property type="match status" value="1"/>
</dbReference>
<dbReference type="PANTHER" id="PTHR30502">
    <property type="entry name" value="2-KETO-3-DEOXY-L-RHAMNONATE ALDOLASE"/>
    <property type="match status" value="1"/>
</dbReference>
<reference evidence="6" key="1">
    <citation type="submission" date="2017-01" db="EMBL/GenBank/DDBJ databases">
        <authorList>
            <person name="Varghese N."/>
            <person name="Submissions S."/>
        </authorList>
    </citation>
    <scope>NUCLEOTIDE SEQUENCE [LARGE SCALE GENOMIC DNA]</scope>
    <source>
        <strain evidence="6">DSM 29591</strain>
    </source>
</reference>
<keyword evidence="3" id="KW-0456">Lyase</keyword>
<evidence type="ECO:0000259" key="4">
    <source>
        <dbReference type="Pfam" id="PF03328"/>
    </source>
</evidence>
<dbReference type="PANTHER" id="PTHR30502:SF0">
    <property type="entry name" value="PHOSPHOENOLPYRUVATE CARBOXYLASE FAMILY PROTEIN"/>
    <property type="match status" value="1"/>
</dbReference>
<protein>
    <submittedName>
        <fullName evidence="5">4-hydroxy-2-oxoheptanedioate aldolase</fullName>
    </submittedName>
</protein>
<dbReference type="InterPro" id="IPR050251">
    <property type="entry name" value="HpcH-HpaI_aldolase"/>
</dbReference>
<comment type="similarity">
    <text evidence="1">Belongs to the HpcH/HpaI aldolase family.</text>
</comment>
<dbReference type="SUPFAM" id="SSF51621">
    <property type="entry name" value="Phosphoenolpyruvate/pyruvate domain"/>
    <property type="match status" value="1"/>
</dbReference>
<accession>A0A1R3XJN0</accession>
<dbReference type="GO" id="GO:0046872">
    <property type="term" value="F:metal ion binding"/>
    <property type="evidence" value="ECO:0007669"/>
    <property type="project" value="UniProtKB-KW"/>
</dbReference>
<dbReference type="AlphaFoldDB" id="A0A1R3XJN0"/>
<dbReference type="GO" id="GO:0016832">
    <property type="term" value="F:aldehyde-lyase activity"/>
    <property type="evidence" value="ECO:0007669"/>
    <property type="project" value="TreeGrafter"/>
</dbReference>
<dbReference type="RefSeq" id="WP_076661089.1">
    <property type="nucleotide sequence ID" value="NZ_FTPR01000004.1"/>
</dbReference>
<organism evidence="5 6">
    <name type="scientific">Yoonia rosea</name>
    <dbReference type="NCBI Taxonomy" id="287098"/>
    <lineage>
        <taxon>Bacteria</taxon>
        <taxon>Pseudomonadati</taxon>
        <taxon>Pseudomonadota</taxon>
        <taxon>Alphaproteobacteria</taxon>
        <taxon>Rhodobacterales</taxon>
        <taxon>Paracoccaceae</taxon>
        <taxon>Yoonia</taxon>
    </lineage>
</organism>
<gene>
    <name evidence="5" type="ORF">SAMN05421665_3476</name>
</gene>
<keyword evidence="6" id="KW-1185">Reference proteome</keyword>
<dbReference type="Gene3D" id="3.20.20.60">
    <property type="entry name" value="Phosphoenolpyruvate-binding domains"/>
    <property type="match status" value="1"/>
</dbReference>